<feature type="transmembrane region" description="Helical" evidence="7">
    <location>
        <begin position="336"/>
        <end position="353"/>
    </location>
</feature>
<dbReference type="InterPro" id="IPR020846">
    <property type="entry name" value="MFS_dom"/>
</dbReference>
<proteinExistence type="inferred from homology"/>
<feature type="transmembrane region" description="Helical" evidence="7">
    <location>
        <begin position="359"/>
        <end position="378"/>
    </location>
</feature>
<evidence type="ECO:0000256" key="5">
    <source>
        <dbReference type="ARBA" id="ARBA00022989"/>
    </source>
</evidence>
<evidence type="ECO:0000259" key="8">
    <source>
        <dbReference type="PROSITE" id="PS50850"/>
    </source>
</evidence>
<dbReference type="InterPro" id="IPR001958">
    <property type="entry name" value="Tet-R_TetA/multi-R_MdtG-like"/>
</dbReference>
<dbReference type="PANTHER" id="PTHR23504">
    <property type="entry name" value="MAJOR FACILITATOR SUPERFAMILY DOMAIN-CONTAINING PROTEIN 10"/>
    <property type="match status" value="1"/>
</dbReference>
<feature type="transmembrane region" description="Helical" evidence="7">
    <location>
        <begin position="273"/>
        <end position="291"/>
    </location>
</feature>
<keyword evidence="3" id="KW-0813">Transport</keyword>
<dbReference type="RefSeq" id="WP_077110363.1">
    <property type="nucleotide sequence ID" value="NZ_JAFBFH010000014.1"/>
</dbReference>
<accession>A0ABS2R7Q1</accession>
<dbReference type="InterPro" id="IPR005829">
    <property type="entry name" value="Sugar_transporter_CS"/>
</dbReference>
<evidence type="ECO:0000256" key="6">
    <source>
        <dbReference type="ARBA" id="ARBA00023136"/>
    </source>
</evidence>
<gene>
    <name evidence="9" type="ORF">JOC94_002427</name>
</gene>
<evidence type="ECO:0000256" key="3">
    <source>
        <dbReference type="ARBA" id="ARBA00022448"/>
    </source>
</evidence>
<feature type="transmembrane region" description="Helical" evidence="7">
    <location>
        <begin position="73"/>
        <end position="90"/>
    </location>
</feature>
<keyword evidence="5 7" id="KW-1133">Transmembrane helix</keyword>
<evidence type="ECO:0000256" key="4">
    <source>
        <dbReference type="ARBA" id="ARBA00022692"/>
    </source>
</evidence>
<dbReference type="InterPro" id="IPR036259">
    <property type="entry name" value="MFS_trans_sf"/>
</dbReference>
<dbReference type="Proteomes" id="UP000823485">
    <property type="component" value="Unassembled WGS sequence"/>
</dbReference>
<protein>
    <submittedName>
        <fullName evidence="9">DHA1 family multidrug resistance protein-like MFS transporter</fullName>
    </submittedName>
</protein>
<evidence type="ECO:0000256" key="7">
    <source>
        <dbReference type="SAM" id="Phobius"/>
    </source>
</evidence>
<evidence type="ECO:0000313" key="10">
    <source>
        <dbReference type="Proteomes" id="UP000823485"/>
    </source>
</evidence>
<dbReference type="InterPro" id="IPR011701">
    <property type="entry name" value="MFS"/>
</dbReference>
<dbReference type="SUPFAM" id="SSF103473">
    <property type="entry name" value="MFS general substrate transporter"/>
    <property type="match status" value="1"/>
</dbReference>
<feature type="domain" description="Major facilitator superfamily (MFS) profile" evidence="8">
    <location>
        <begin position="7"/>
        <end position="383"/>
    </location>
</feature>
<dbReference type="PANTHER" id="PTHR23504:SF115">
    <property type="entry name" value="MULTIDRUG RESISTANCE PROTEIN 2"/>
    <property type="match status" value="1"/>
</dbReference>
<keyword evidence="4 7" id="KW-0812">Transmembrane</keyword>
<reference evidence="9 10" key="1">
    <citation type="submission" date="2021-01" db="EMBL/GenBank/DDBJ databases">
        <title>Genomic Encyclopedia of Type Strains, Phase IV (KMG-IV): sequencing the most valuable type-strain genomes for metagenomic binning, comparative biology and taxonomic classification.</title>
        <authorList>
            <person name="Goeker M."/>
        </authorList>
    </citation>
    <scope>NUCLEOTIDE SEQUENCE [LARGE SCALE GENOMIC DNA]</scope>
    <source>
        <strain evidence="9 10">DSM 105453</strain>
    </source>
</reference>
<dbReference type="Pfam" id="PF07690">
    <property type="entry name" value="MFS_1"/>
    <property type="match status" value="1"/>
</dbReference>
<feature type="transmembrane region" description="Helical" evidence="7">
    <location>
        <begin position="297"/>
        <end position="315"/>
    </location>
</feature>
<dbReference type="PRINTS" id="PR01035">
    <property type="entry name" value="TCRTETA"/>
</dbReference>
<evidence type="ECO:0000313" key="9">
    <source>
        <dbReference type="EMBL" id="MBM7715440.1"/>
    </source>
</evidence>
<evidence type="ECO:0000256" key="1">
    <source>
        <dbReference type="ARBA" id="ARBA00004651"/>
    </source>
</evidence>
<feature type="transmembrane region" description="Helical" evidence="7">
    <location>
        <begin position="242"/>
        <end position="261"/>
    </location>
</feature>
<organism evidence="9 10">
    <name type="scientific">Siminovitchia thermophila</name>
    <dbReference type="NCBI Taxonomy" id="1245522"/>
    <lineage>
        <taxon>Bacteria</taxon>
        <taxon>Bacillati</taxon>
        <taxon>Bacillota</taxon>
        <taxon>Bacilli</taxon>
        <taxon>Bacillales</taxon>
        <taxon>Bacillaceae</taxon>
        <taxon>Siminovitchia</taxon>
    </lineage>
</organism>
<feature type="transmembrane region" description="Helical" evidence="7">
    <location>
        <begin position="132"/>
        <end position="154"/>
    </location>
</feature>
<comment type="subcellular location">
    <subcellularLocation>
        <location evidence="1">Cell membrane</location>
        <topology evidence="1">Multi-pass membrane protein</topology>
    </subcellularLocation>
</comment>
<feature type="transmembrane region" description="Helical" evidence="7">
    <location>
        <begin position="42"/>
        <end position="61"/>
    </location>
</feature>
<dbReference type="PROSITE" id="PS00216">
    <property type="entry name" value="SUGAR_TRANSPORT_1"/>
    <property type="match status" value="1"/>
</dbReference>
<name>A0ABS2R7Q1_9BACI</name>
<dbReference type="NCBIfam" id="TIGR00880">
    <property type="entry name" value="2_A_01_02"/>
    <property type="match status" value="1"/>
</dbReference>
<dbReference type="Gene3D" id="1.20.1250.20">
    <property type="entry name" value="MFS general substrate transporter like domains"/>
    <property type="match status" value="1"/>
</dbReference>
<comment type="similarity">
    <text evidence="2">Belongs to the major facilitator superfamily. TCR/Tet family.</text>
</comment>
<feature type="transmembrane region" description="Helical" evidence="7">
    <location>
        <begin position="160"/>
        <end position="180"/>
    </location>
</feature>
<evidence type="ECO:0000256" key="2">
    <source>
        <dbReference type="ARBA" id="ARBA00007520"/>
    </source>
</evidence>
<dbReference type="EMBL" id="JAFBFH010000014">
    <property type="protein sequence ID" value="MBM7715440.1"/>
    <property type="molecule type" value="Genomic_DNA"/>
</dbReference>
<keyword evidence="10" id="KW-1185">Reference proteome</keyword>
<dbReference type="CDD" id="cd17325">
    <property type="entry name" value="MFS_MdtG_SLC18_like"/>
    <property type="match status" value="1"/>
</dbReference>
<feature type="transmembrane region" description="Helical" evidence="7">
    <location>
        <begin position="201"/>
        <end position="222"/>
    </location>
</feature>
<feature type="transmembrane region" description="Helical" evidence="7">
    <location>
        <begin position="7"/>
        <end position="30"/>
    </location>
</feature>
<comment type="caution">
    <text evidence="9">The sequence shown here is derived from an EMBL/GenBank/DDBJ whole genome shotgun (WGS) entry which is preliminary data.</text>
</comment>
<dbReference type="PROSITE" id="PS50850">
    <property type="entry name" value="MFS"/>
    <property type="match status" value="1"/>
</dbReference>
<keyword evidence="6 7" id="KW-0472">Membrane</keyword>
<feature type="transmembrane region" description="Helical" evidence="7">
    <location>
        <begin position="102"/>
        <end position="120"/>
    </location>
</feature>
<sequence>MKNQNMTLTILLINLFIAFLGIGLVIPVLPTIMNELKLSGSVVGNLVAAFAIMQLIMSPIAGRWADKYGRKKMIVYGLFIFSLSELLFGLGKTVEVLFASRFLGGISAAFIMPAVTAFIADITTMATRPKALGYMSAAISTGFIIGPGLGGFLAEIGPRIPFFTAAVFALIAAVLSMFTLREPERNRDEAALNQKAGLKRMFIPMYFFAFIIIFITAFSLAAFESLFSLFVDHKFSFTPKDIAIVITGGAIVGAVAQVVFFDRLTKHLGEIGLVRYCLIVSVILVFLMTTVTSYFHILFVTFIIFVGFDLIRPAITSYLSKIAGDEQGFVGGMNSMFTSIGNVLGPIIGGILFDIDLDYPFYFSSVFLLVGVALSLAWKKPEQESSSPD</sequence>